<feature type="region of interest" description="Disordered" evidence="1">
    <location>
        <begin position="1"/>
        <end position="24"/>
    </location>
</feature>
<reference evidence="4" key="2">
    <citation type="submission" date="2015-01" db="EMBL/GenBank/DDBJ databases">
        <title>Evolutionary Origins and Diversification of the Mycorrhizal Mutualists.</title>
        <authorList>
            <consortium name="DOE Joint Genome Institute"/>
            <consortium name="Mycorrhizal Genomics Consortium"/>
            <person name="Kohler A."/>
            <person name="Kuo A."/>
            <person name="Nagy L.G."/>
            <person name="Floudas D."/>
            <person name="Copeland A."/>
            <person name="Barry K.W."/>
            <person name="Cichocki N."/>
            <person name="Veneault-Fourrey C."/>
            <person name="LaButti K."/>
            <person name="Lindquist E.A."/>
            <person name="Lipzen A."/>
            <person name="Lundell T."/>
            <person name="Morin E."/>
            <person name="Murat C."/>
            <person name="Riley R."/>
            <person name="Ohm R."/>
            <person name="Sun H."/>
            <person name="Tunlid A."/>
            <person name="Henrissat B."/>
            <person name="Grigoriev I.V."/>
            <person name="Hibbett D.S."/>
            <person name="Martin F."/>
        </authorList>
    </citation>
    <scope>NUCLEOTIDE SEQUENCE [LARGE SCALE GENOMIC DNA]</scope>
    <source>
        <strain evidence="4">Foug A</strain>
    </source>
</reference>
<feature type="transmembrane region" description="Helical" evidence="2">
    <location>
        <begin position="29"/>
        <end position="52"/>
    </location>
</feature>
<evidence type="ECO:0000256" key="2">
    <source>
        <dbReference type="SAM" id="Phobius"/>
    </source>
</evidence>
<dbReference type="OrthoDB" id="3266547at2759"/>
<evidence type="ECO:0000313" key="3">
    <source>
        <dbReference type="EMBL" id="KIM70645.1"/>
    </source>
</evidence>
<dbReference type="HOGENOM" id="CLU_089041_0_0_1"/>
<dbReference type="InParanoid" id="A0A0C3EDC2"/>
<keyword evidence="2" id="KW-0472">Membrane</keyword>
<reference evidence="3 4" key="1">
    <citation type="submission" date="2014-04" db="EMBL/GenBank/DDBJ databases">
        <authorList>
            <consortium name="DOE Joint Genome Institute"/>
            <person name="Kuo A."/>
            <person name="Kohler A."/>
            <person name="Nagy L.G."/>
            <person name="Floudas D."/>
            <person name="Copeland A."/>
            <person name="Barry K.W."/>
            <person name="Cichocki N."/>
            <person name="Veneault-Fourrey C."/>
            <person name="LaButti K."/>
            <person name="Lindquist E.A."/>
            <person name="Lipzen A."/>
            <person name="Lundell T."/>
            <person name="Morin E."/>
            <person name="Murat C."/>
            <person name="Sun H."/>
            <person name="Tunlid A."/>
            <person name="Henrissat B."/>
            <person name="Grigoriev I.V."/>
            <person name="Hibbett D.S."/>
            <person name="Martin F."/>
            <person name="Nordberg H.P."/>
            <person name="Cantor M.N."/>
            <person name="Hua S.X."/>
        </authorList>
    </citation>
    <scope>NUCLEOTIDE SEQUENCE [LARGE SCALE GENOMIC DNA]</scope>
    <source>
        <strain evidence="3 4">Foug A</strain>
    </source>
</reference>
<dbReference type="AlphaFoldDB" id="A0A0C3EDC2"/>
<dbReference type="EMBL" id="KN822004">
    <property type="protein sequence ID" value="KIM70645.1"/>
    <property type="molecule type" value="Genomic_DNA"/>
</dbReference>
<keyword evidence="2" id="KW-0812">Transmembrane</keyword>
<keyword evidence="2" id="KW-1133">Transmembrane helix</keyword>
<sequence>MSSSFLSLTTAETSAPSQSSSSNIDDPSTLLFVFLISVLSLFSAFLSCGIVWHRLVVRRRRAIDPLLQVGPPPVIKLFEKPKMWDLRIFPTHEVPRLIDTKPLAGDMCDETDSQSVQEPSTWGQRLTRWIPSEILYLFRRPSVPQLRSTTAQAVQAKWLQDGSDIRVSVFIQMPYSPLRTGEDRADCVGFHEVVIGTTDLRYRDPDPS</sequence>
<name>A0A0C3EDC2_9AGAM</name>
<evidence type="ECO:0000313" key="4">
    <source>
        <dbReference type="Proteomes" id="UP000053989"/>
    </source>
</evidence>
<accession>A0A0C3EDC2</accession>
<dbReference type="Proteomes" id="UP000053989">
    <property type="component" value="Unassembled WGS sequence"/>
</dbReference>
<proteinExistence type="predicted"/>
<keyword evidence="4" id="KW-1185">Reference proteome</keyword>
<evidence type="ECO:0000256" key="1">
    <source>
        <dbReference type="SAM" id="MobiDB-lite"/>
    </source>
</evidence>
<organism evidence="3 4">
    <name type="scientific">Scleroderma citrinum Foug A</name>
    <dbReference type="NCBI Taxonomy" id="1036808"/>
    <lineage>
        <taxon>Eukaryota</taxon>
        <taxon>Fungi</taxon>
        <taxon>Dikarya</taxon>
        <taxon>Basidiomycota</taxon>
        <taxon>Agaricomycotina</taxon>
        <taxon>Agaricomycetes</taxon>
        <taxon>Agaricomycetidae</taxon>
        <taxon>Boletales</taxon>
        <taxon>Sclerodermatineae</taxon>
        <taxon>Sclerodermataceae</taxon>
        <taxon>Scleroderma</taxon>
    </lineage>
</organism>
<gene>
    <name evidence="3" type="ORF">SCLCIDRAFT_1206779</name>
</gene>
<protein>
    <submittedName>
        <fullName evidence="3">Uncharacterized protein</fullName>
    </submittedName>
</protein>
<feature type="compositionally biased region" description="Low complexity" evidence="1">
    <location>
        <begin position="9"/>
        <end position="24"/>
    </location>
</feature>